<evidence type="ECO:0008006" key="3">
    <source>
        <dbReference type="Google" id="ProtNLM"/>
    </source>
</evidence>
<dbReference type="RefSeq" id="WP_254419761.1">
    <property type="nucleotide sequence ID" value="NZ_BAAAJB010000038.1"/>
</dbReference>
<proteinExistence type="predicted"/>
<reference evidence="1" key="1">
    <citation type="submission" date="2022-06" db="EMBL/GenBank/DDBJ databases">
        <authorList>
            <person name="Ping M."/>
        </authorList>
    </citation>
    <scope>NUCLEOTIDE SEQUENCE</scope>
    <source>
        <strain evidence="1">JCM11759T</strain>
    </source>
</reference>
<gene>
    <name evidence="1" type="ORF">NE857_03460</name>
</gene>
<accession>A0ABY5DCF2</accession>
<evidence type="ECO:0000313" key="2">
    <source>
        <dbReference type="Proteomes" id="UP001055940"/>
    </source>
</evidence>
<dbReference type="EMBL" id="CP099837">
    <property type="protein sequence ID" value="USY20728.1"/>
    <property type="molecule type" value="Genomic_DNA"/>
</dbReference>
<organism evidence="1 2">
    <name type="scientific">Nocardiopsis exhalans</name>
    <dbReference type="NCBI Taxonomy" id="163604"/>
    <lineage>
        <taxon>Bacteria</taxon>
        <taxon>Bacillati</taxon>
        <taxon>Actinomycetota</taxon>
        <taxon>Actinomycetes</taxon>
        <taxon>Streptosporangiales</taxon>
        <taxon>Nocardiopsidaceae</taxon>
        <taxon>Nocardiopsis</taxon>
    </lineage>
</organism>
<evidence type="ECO:0000313" key="1">
    <source>
        <dbReference type="EMBL" id="USY20728.1"/>
    </source>
</evidence>
<name>A0ABY5DCF2_9ACTN</name>
<dbReference type="Proteomes" id="UP001055940">
    <property type="component" value="Chromosome"/>
</dbReference>
<protein>
    <recommendedName>
        <fullName evidence="3">DUF5655 domain-containing protein</fullName>
    </recommendedName>
</protein>
<sequence>MTAHAPRLLEALETYFEYAEVTSHLLRALYDLGPRGMIIANFRSRQFETTFTLDHTDELVLPVYGYGDLTHDLGHLRNHFGTWDDLVSAVDSTAYDCLAERIEHRAATPYAVIRMRERLEELGFSMTTAPSYHRRYLFPGHYQGPSVREVRETYIDRAYPQVRVMLKHPLPEKGQRPGLSLIKISDHDRHVKGWPKTVPHQFVANAQAHLIRDRADAHLDRTRA</sequence>
<keyword evidence="2" id="KW-1185">Reference proteome</keyword>